<dbReference type="Gene3D" id="3.20.20.140">
    <property type="entry name" value="Metal-dependent hydrolases"/>
    <property type="match status" value="1"/>
</dbReference>
<dbReference type="GO" id="GO:0016810">
    <property type="term" value="F:hydrolase activity, acting on carbon-nitrogen (but not peptide) bonds"/>
    <property type="evidence" value="ECO:0007669"/>
    <property type="project" value="InterPro"/>
</dbReference>
<dbReference type="Gene3D" id="2.30.40.10">
    <property type="entry name" value="Urease, subunit C, domain 1"/>
    <property type="match status" value="1"/>
</dbReference>
<dbReference type="InterPro" id="IPR051781">
    <property type="entry name" value="Metallo-dep_Hydrolase"/>
</dbReference>
<dbReference type="AlphaFoldDB" id="A0A8H5HNG2"/>
<gene>
    <name evidence="2" type="ORF">D9757_005911</name>
</gene>
<accession>A0A8H5HNG2</accession>
<proteinExistence type="predicted"/>
<dbReference type="Pfam" id="PF01979">
    <property type="entry name" value="Amidohydro_1"/>
    <property type="match status" value="1"/>
</dbReference>
<dbReference type="SUPFAM" id="SSF51556">
    <property type="entry name" value="Metallo-dependent hydrolases"/>
    <property type="match status" value="1"/>
</dbReference>
<dbReference type="InterPro" id="IPR011059">
    <property type="entry name" value="Metal-dep_hydrolase_composite"/>
</dbReference>
<organism evidence="2 3">
    <name type="scientific">Collybiopsis confluens</name>
    <dbReference type="NCBI Taxonomy" id="2823264"/>
    <lineage>
        <taxon>Eukaryota</taxon>
        <taxon>Fungi</taxon>
        <taxon>Dikarya</taxon>
        <taxon>Basidiomycota</taxon>
        <taxon>Agaricomycotina</taxon>
        <taxon>Agaricomycetes</taxon>
        <taxon>Agaricomycetidae</taxon>
        <taxon>Agaricales</taxon>
        <taxon>Marasmiineae</taxon>
        <taxon>Omphalotaceae</taxon>
        <taxon>Collybiopsis</taxon>
    </lineage>
</organism>
<evidence type="ECO:0000259" key="1">
    <source>
        <dbReference type="Pfam" id="PF01979"/>
    </source>
</evidence>
<name>A0A8H5HNG2_9AGAR</name>
<dbReference type="PANTHER" id="PTHR43135">
    <property type="entry name" value="ALPHA-D-RIBOSE 1-METHYLPHOSPHONATE 5-TRIPHOSPHATE DIPHOSPHATASE"/>
    <property type="match status" value="1"/>
</dbReference>
<evidence type="ECO:0000313" key="3">
    <source>
        <dbReference type="Proteomes" id="UP000518752"/>
    </source>
</evidence>
<sequence length="445" mass="48303">MTLLCNDPNESCQASGISDTQKILAGKLFNPRSLQFLPSQTIIVSKKSGLIISVSGITENDLNPSELASGQTVDLRHLTVLPVFLHSYGKVSWNDQNTIESLAERTIRATVHARKTLMAGFTTVRDLGTEGAADADIALRKCLSGPSPLIPGPKSSVNVNQEGIEGVTGAEVADGVDGCIRAVRRQIGAGADWIKIYANYRFRSRMEDVSPRTARLPSQTTFSTLEMQHMIDTAHAHGVKVAAHATGTETIANLLELGIDSIEHGSSLTPHPDSLLRLLCNSSKTIWVPTLAVHYKLMEFGSGKDALANQAWKVASETFKRALQLGMENVACGGDTGAFSHGENALEMKLMVKLGADWKQVLRWCTLGGWNCIRPMNWETVDVDVANGIPLGDHDQRFGCVEPGWAADLIGVEGNFEKDFDGTVDNVQFVMKSARVYKMEGREVV</sequence>
<dbReference type="Proteomes" id="UP000518752">
    <property type="component" value="Unassembled WGS sequence"/>
</dbReference>
<dbReference type="InterPro" id="IPR032466">
    <property type="entry name" value="Metal_Hydrolase"/>
</dbReference>
<dbReference type="PANTHER" id="PTHR43135:SF3">
    <property type="entry name" value="ALPHA-D-RIBOSE 1-METHYLPHOSPHONATE 5-TRIPHOSPHATE DIPHOSPHATASE"/>
    <property type="match status" value="1"/>
</dbReference>
<protein>
    <recommendedName>
        <fullName evidence="1">Amidohydrolase-related domain-containing protein</fullName>
    </recommendedName>
</protein>
<reference evidence="2 3" key="1">
    <citation type="journal article" date="2020" name="ISME J.">
        <title>Uncovering the hidden diversity of litter-decomposition mechanisms in mushroom-forming fungi.</title>
        <authorList>
            <person name="Floudas D."/>
            <person name="Bentzer J."/>
            <person name="Ahren D."/>
            <person name="Johansson T."/>
            <person name="Persson P."/>
            <person name="Tunlid A."/>
        </authorList>
    </citation>
    <scope>NUCLEOTIDE SEQUENCE [LARGE SCALE GENOMIC DNA]</scope>
    <source>
        <strain evidence="2 3">CBS 406.79</strain>
    </source>
</reference>
<dbReference type="SUPFAM" id="SSF51338">
    <property type="entry name" value="Composite domain of metallo-dependent hydrolases"/>
    <property type="match status" value="1"/>
</dbReference>
<comment type="caution">
    <text evidence="2">The sequence shown here is derived from an EMBL/GenBank/DDBJ whole genome shotgun (WGS) entry which is preliminary data.</text>
</comment>
<evidence type="ECO:0000313" key="2">
    <source>
        <dbReference type="EMBL" id="KAF5386530.1"/>
    </source>
</evidence>
<dbReference type="InterPro" id="IPR006680">
    <property type="entry name" value="Amidohydro-rel"/>
</dbReference>
<keyword evidence="3" id="KW-1185">Reference proteome</keyword>
<feature type="domain" description="Amidohydrolase-related" evidence="1">
    <location>
        <begin position="109"/>
        <end position="373"/>
    </location>
</feature>
<dbReference type="OrthoDB" id="5595695at2759"/>
<dbReference type="EMBL" id="JAACJN010000035">
    <property type="protein sequence ID" value="KAF5386530.1"/>
    <property type="molecule type" value="Genomic_DNA"/>
</dbReference>